<evidence type="ECO:0000256" key="5">
    <source>
        <dbReference type="ARBA" id="ARBA00022989"/>
    </source>
</evidence>
<gene>
    <name evidence="11" type="ORF">Rsub_13025</name>
</gene>
<comment type="subcellular location">
    <subcellularLocation>
        <location evidence="1">Membrane</location>
        <topology evidence="1">Single-pass membrane protein</topology>
    </subcellularLocation>
</comment>
<dbReference type="InterPro" id="IPR039163">
    <property type="entry name" value="EMC7"/>
</dbReference>
<feature type="transmembrane region" description="Helical" evidence="8">
    <location>
        <begin position="143"/>
        <end position="162"/>
    </location>
</feature>
<keyword evidence="12" id="KW-1185">Reference proteome</keyword>
<sequence length="218" mass="22234">MRRLAPLILWALACSAAAAADVSGRVSTAADGVNVVPLAEGSVIEVVLTTSGGEQVRTFAARDGAFALAGVPAGRHVVSAYNSRFVFPEVHVDVTASGVQAAALVFNGAPIPASPLVIRPAGVAQYYEARKAVDVVGFIKTPYGLMIAFSVFAMVVMPMMKVDPEEYREAMSSLRGGDGGGAVEQSGGGGRSGGGGARSGGGMQPTGAGAQRRQIRDR</sequence>
<feature type="compositionally biased region" description="Gly residues" evidence="7">
    <location>
        <begin position="176"/>
        <end position="204"/>
    </location>
</feature>
<feature type="chain" id="PRO_5016010094" description="ER membrane protein complex subunit 7 beta-sandwich domain-containing protein" evidence="9">
    <location>
        <begin position="20"/>
        <end position="218"/>
    </location>
</feature>
<dbReference type="FunCoup" id="A0A2V0PKS3">
    <property type="interactions" value="2100"/>
</dbReference>
<dbReference type="GO" id="GO:0030246">
    <property type="term" value="F:carbohydrate binding"/>
    <property type="evidence" value="ECO:0007669"/>
    <property type="project" value="InterPro"/>
</dbReference>
<dbReference type="SUPFAM" id="SSF49452">
    <property type="entry name" value="Starch-binding domain-like"/>
    <property type="match status" value="1"/>
</dbReference>
<evidence type="ECO:0000256" key="8">
    <source>
        <dbReference type="SAM" id="Phobius"/>
    </source>
</evidence>
<evidence type="ECO:0000256" key="2">
    <source>
        <dbReference type="ARBA" id="ARBA00008880"/>
    </source>
</evidence>
<dbReference type="Proteomes" id="UP000247498">
    <property type="component" value="Unassembled WGS sequence"/>
</dbReference>
<dbReference type="PANTHER" id="PTHR13605">
    <property type="entry name" value="ER MEMBRANE PROTEIN COMPLEX SUBUNIT 7"/>
    <property type="match status" value="1"/>
</dbReference>
<dbReference type="InterPro" id="IPR019008">
    <property type="entry name" value="Beta_sandwich_EMC7"/>
</dbReference>
<keyword evidence="3 8" id="KW-0812">Transmembrane</keyword>
<feature type="region of interest" description="Disordered" evidence="7">
    <location>
        <begin position="171"/>
        <end position="218"/>
    </location>
</feature>
<dbReference type="InParanoid" id="A0A2V0PKS3"/>
<evidence type="ECO:0000259" key="10">
    <source>
        <dbReference type="Pfam" id="PF09430"/>
    </source>
</evidence>
<feature type="domain" description="ER membrane protein complex subunit 7 beta-sandwich" evidence="10">
    <location>
        <begin position="43"/>
        <end position="146"/>
    </location>
</feature>
<reference evidence="11 12" key="1">
    <citation type="journal article" date="2018" name="Sci. Rep.">
        <title>Raphidocelis subcapitata (=Pseudokirchneriella subcapitata) provides an insight into genome evolution and environmental adaptations in the Sphaeropleales.</title>
        <authorList>
            <person name="Suzuki S."/>
            <person name="Yamaguchi H."/>
            <person name="Nakajima N."/>
            <person name="Kawachi M."/>
        </authorList>
    </citation>
    <scope>NUCLEOTIDE SEQUENCE [LARGE SCALE GENOMIC DNA]</scope>
    <source>
        <strain evidence="11 12">NIES-35</strain>
    </source>
</reference>
<dbReference type="EMBL" id="BDRX01000211">
    <property type="protein sequence ID" value="GBG00317.1"/>
    <property type="molecule type" value="Genomic_DNA"/>
</dbReference>
<dbReference type="STRING" id="307507.A0A2V0PKS3"/>
<evidence type="ECO:0000256" key="1">
    <source>
        <dbReference type="ARBA" id="ARBA00004167"/>
    </source>
</evidence>
<protein>
    <recommendedName>
        <fullName evidence="10">ER membrane protein complex subunit 7 beta-sandwich domain-containing protein</fullName>
    </recommendedName>
</protein>
<comment type="similarity">
    <text evidence="2">Belongs to the EMC7 family.</text>
</comment>
<feature type="signal peptide" evidence="9">
    <location>
        <begin position="1"/>
        <end position="19"/>
    </location>
</feature>
<organism evidence="11 12">
    <name type="scientific">Raphidocelis subcapitata</name>
    <dbReference type="NCBI Taxonomy" id="307507"/>
    <lineage>
        <taxon>Eukaryota</taxon>
        <taxon>Viridiplantae</taxon>
        <taxon>Chlorophyta</taxon>
        <taxon>core chlorophytes</taxon>
        <taxon>Chlorophyceae</taxon>
        <taxon>CS clade</taxon>
        <taxon>Sphaeropleales</taxon>
        <taxon>Selenastraceae</taxon>
        <taxon>Raphidocelis</taxon>
    </lineage>
</organism>
<evidence type="ECO:0000256" key="3">
    <source>
        <dbReference type="ARBA" id="ARBA00022692"/>
    </source>
</evidence>
<dbReference type="InterPro" id="IPR013784">
    <property type="entry name" value="Carb-bd-like_fold"/>
</dbReference>
<proteinExistence type="inferred from homology"/>
<dbReference type="PANTHER" id="PTHR13605:SF4">
    <property type="entry name" value="ER MEMBRANE PROTEIN COMPLEX SUBUNIT 7"/>
    <property type="match status" value="1"/>
</dbReference>
<comment type="caution">
    <text evidence="11">The sequence shown here is derived from an EMBL/GenBank/DDBJ whole genome shotgun (WGS) entry which is preliminary data.</text>
</comment>
<dbReference type="Pfam" id="PF09430">
    <property type="entry name" value="EMC7_beta-sandw"/>
    <property type="match status" value="1"/>
</dbReference>
<keyword evidence="6 8" id="KW-0472">Membrane</keyword>
<keyword evidence="5 8" id="KW-1133">Transmembrane helix</keyword>
<evidence type="ECO:0000256" key="9">
    <source>
        <dbReference type="SAM" id="SignalP"/>
    </source>
</evidence>
<name>A0A2V0PKS3_9CHLO</name>
<evidence type="ECO:0000313" key="11">
    <source>
        <dbReference type="EMBL" id="GBG00317.1"/>
    </source>
</evidence>
<evidence type="ECO:0000256" key="4">
    <source>
        <dbReference type="ARBA" id="ARBA00022729"/>
    </source>
</evidence>
<dbReference type="OrthoDB" id="27095at2759"/>
<accession>A0A2V0PKS3</accession>
<dbReference type="GO" id="GO:0072546">
    <property type="term" value="C:EMC complex"/>
    <property type="evidence" value="ECO:0007669"/>
    <property type="project" value="TreeGrafter"/>
</dbReference>
<evidence type="ECO:0000256" key="6">
    <source>
        <dbReference type="ARBA" id="ARBA00023136"/>
    </source>
</evidence>
<keyword evidence="4 9" id="KW-0732">Signal</keyword>
<evidence type="ECO:0000313" key="12">
    <source>
        <dbReference type="Proteomes" id="UP000247498"/>
    </source>
</evidence>
<dbReference type="AlphaFoldDB" id="A0A2V0PKS3"/>
<evidence type="ECO:0000256" key="7">
    <source>
        <dbReference type="SAM" id="MobiDB-lite"/>
    </source>
</evidence>
<dbReference type="Gene3D" id="2.60.40.1120">
    <property type="entry name" value="Carboxypeptidase-like, regulatory domain"/>
    <property type="match status" value="1"/>
</dbReference>